<dbReference type="Proteomes" id="UP000190888">
    <property type="component" value="Unassembled WGS sequence"/>
</dbReference>
<dbReference type="Pfam" id="PF20077">
    <property type="entry name" value="CcmD_alt"/>
    <property type="match status" value="1"/>
</dbReference>
<evidence type="ECO:0000313" key="3">
    <source>
        <dbReference type="EMBL" id="SKA01880.1"/>
    </source>
</evidence>
<evidence type="ECO:0000256" key="1">
    <source>
        <dbReference type="SAM" id="Phobius"/>
    </source>
</evidence>
<organism evidence="3 4">
    <name type="scientific">Sediminibacterium ginsengisoli</name>
    <dbReference type="NCBI Taxonomy" id="413434"/>
    <lineage>
        <taxon>Bacteria</taxon>
        <taxon>Pseudomonadati</taxon>
        <taxon>Bacteroidota</taxon>
        <taxon>Chitinophagia</taxon>
        <taxon>Chitinophagales</taxon>
        <taxon>Chitinophagaceae</taxon>
        <taxon>Sediminibacterium</taxon>
    </lineage>
</organism>
<reference evidence="3 4" key="1">
    <citation type="submission" date="2017-02" db="EMBL/GenBank/DDBJ databases">
        <authorList>
            <person name="Peterson S.W."/>
        </authorList>
    </citation>
    <scope>NUCLEOTIDE SEQUENCE [LARGE SCALE GENOMIC DNA]</scope>
    <source>
        <strain evidence="3 4">DSM 22335</strain>
    </source>
</reference>
<evidence type="ECO:0000313" key="4">
    <source>
        <dbReference type="Proteomes" id="UP000190888"/>
    </source>
</evidence>
<sequence>MVKYKKIMMLVVMAVAALTVQAQSAAETGTDLMHSNGKIYVVIACVVTILAGMFVYLLALDRKISKMEKKG</sequence>
<protein>
    <recommendedName>
        <fullName evidence="5">CcmD family protein</fullName>
    </recommendedName>
</protein>
<feature type="chain" id="PRO_5013001606" description="CcmD family protein" evidence="2">
    <location>
        <begin position="23"/>
        <end position="71"/>
    </location>
</feature>
<accession>A0A1T4QDJ0</accession>
<feature type="signal peptide" evidence="2">
    <location>
        <begin position="1"/>
        <end position="22"/>
    </location>
</feature>
<gene>
    <name evidence="3" type="ORF">SAMN04488132_10868</name>
</gene>
<keyword evidence="2" id="KW-0732">Signal</keyword>
<evidence type="ECO:0008006" key="5">
    <source>
        <dbReference type="Google" id="ProtNLM"/>
    </source>
</evidence>
<keyword evidence="4" id="KW-1185">Reference proteome</keyword>
<proteinExistence type="predicted"/>
<keyword evidence="1" id="KW-0472">Membrane</keyword>
<dbReference type="AlphaFoldDB" id="A0A1T4QDJ0"/>
<dbReference type="RefSeq" id="WP_245825683.1">
    <property type="nucleotide sequence ID" value="NZ_FUWH01000008.1"/>
</dbReference>
<evidence type="ECO:0000256" key="2">
    <source>
        <dbReference type="SAM" id="SignalP"/>
    </source>
</evidence>
<name>A0A1T4QDJ0_9BACT</name>
<keyword evidence="1" id="KW-1133">Transmembrane helix</keyword>
<dbReference type="STRING" id="413434.SAMN04488132_10868"/>
<keyword evidence="1" id="KW-0812">Transmembrane</keyword>
<dbReference type="EMBL" id="FUWH01000008">
    <property type="protein sequence ID" value="SKA01880.1"/>
    <property type="molecule type" value="Genomic_DNA"/>
</dbReference>
<feature type="transmembrane region" description="Helical" evidence="1">
    <location>
        <begin position="38"/>
        <end position="60"/>
    </location>
</feature>